<dbReference type="UniPathway" id="UPA00143"/>
<reference evidence="11 13" key="2">
    <citation type="journal article" date="2013" name="Nature">
        <title>Insights into bilaterian evolution from three spiralian genomes.</title>
        <authorList>
            <person name="Simakov O."/>
            <person name="Marletaz F."/>
            <person name="Cho S.J."/>
            <person name="Edsinger-Gonzales E."/>
            <person name="Havlak P."/>
            <person name="Hellsten U."/>
            <person name="Kuo D.H."/>
            <person name="Larsson T."/>
            <person name="Lv J."/>
            <person name="Arendt D."/>
            <person name="Savage R."/>
            <person name="Osoegawa K."/>
            <person name="de Jong P."/>
            <person name="Grimwood J."/>
            <person name="Chapman J.A."/>
            <person name="Shapiro H."/>
            <person name="Aerts A."/>
            <person name="Otillar R.P."/>
            <person name="Terry A.Y."/>
            <person name="Boore J.L."/>
            <person name="Grigoriev I.V."/>
            <person name="Lindberg D.R."/>
            <person name="Seaver E.C."/>
            <person name="Weisblat D.A."/>
            <person name="Putnam N.H."/>
            <person name="Rokhsar D.S."/>
        </authorList>
    </citation>
    <scope>NUCLEOTIDE SEQUENCE</scope>
    <source>
        <strain evidence="11 13">I ESC-2004</strain>
    </source>
</reference>
<keyword evidence="13" id="KW-1185">Reference proteome</keyword>
<dbReference type="OrthoDB" id="45365at2759"/>
<dbReference type="GO" id="GO:0005634">
    <property type="term" value="C:nucleus"/>
    <property type="evidence" value="ECO:0007669"/>
    <property type="project" value="UniProtKB-SubCell"/>
</dbReference>
<evidence type="ECO:0000256" key="5">
    <source>
        <dbReference type="ARBA" id="ARBA00022441"/>
    </source>
</evidence>
<comment type="similarity">
    <text evidence="4">Belongs to the KEAP1 family.</text>
</comment>
<evidence type="ECO:0000256" key="6">
    <source>
        <dbReference type="ARBA" id="ARBA00022490"/>
    </source>
</evidence>
<dbReference type="SMART" id="SM00225">
    <property type="entry name" value="BTB"/>
    <property type="match status" value="1"/>
</dbReference>
<dbReference type="PROSITE" id="PS50097">
    <property type="entry name" value="BTB"/>
    <property type="match status" value="1"/>
</dbReference>
<dbReference type="SMART" id="SM00612">
    <property type="entry name" value="Kelch"/>
    <property type="match status" value="6"/>
</dbReference>
<dbReference type="SUPFAM" id="SSF54695">
    <property type="entry name" value="POZ domain"/>
    <property type="match status" value="1"/>
</dbReference>
<comment type="subcellular location">
    <subcellularLocation>
        <location evidence="2">Cytoplasm</location>
    </subcellularLocation>
    <subcellularLocation>
        <location evidence="1">Nucleus</location>
    </subcellularLocation>
</comment>
<gene>
    <name evidence="11" type="ORF">CAPTEDRAFT_164360</name>
</gene>
<proteinExistence type="inferred from homology"/>
<dbReference type="InterPro" id="IPR006652">
    <property type="entry name" value="Kelch_1"/>
</dbReference>
<evidence type="ECO:0000313" key="12">
    <source>
        <dbReference type="EnsemblMetazoa" id="CapteP164360"/>
    </source>
</evidence>
<dbReference type="InterPro" id="IPR011333">
    <property type="entry name" value="SKP1/BTB/POZ_sf"/>
</dbReference>
<dbReference type="STRING" id="283909.R7UK22"/>
<dbReference type="EMBL" id="KB300643">
    <property type="protein sequence ID" value="ELU06443.1"/>
    <property type="molecule type" value="Genomic_DNA"/>
</dbReference>
<evidence type="ECO:0000256" key="7">
    <source>
        <dbReference type="ARBA" id="ARBA00022737"/>
    </source>
</evidence>
<reference evidence="13" key="1">
    <citation type="submission" date="2012-12" db="EMBL/GenBank/DDBJ databases">
        <authorList>
            <person name="Hellsten U."/>
            <person name="Grimwood J."/>
            <person name="Chapman J.A."/>
            <person name="Shapiro H."/>
            <person name="Aerts A."/>
            <person name="Otillar R.P."/>
            <person name="Terry A.Y."/>
            <person name="Boore J.L."/>
            <person name="Simakov O."/>
            <person name="Marletaz F."/>
            <person name="Cho S.-J."/>
            <person name="Edsinger-Gonzales E."/>
            <person name="Havlak P."/>
            <person name="Kuo D.-H."/>
            <person name="Larsson T."/>
            <person name="Lv J."/>
            <person name="Arendt D."/>
            <person name="Savage R."/>
            <person name="Osoegawa K."/>
            <person name="de Jong P."/>
            <person name="Lindberg D.R."/>
            <person name="Seaver E.C."/>
            <person name="Weisblat D.A."/>
            <person name="Putnam N.H."/>
            <person name="Grigoriev I.V."/>
            <person name="Rokhsar D.S."/>
        </authorList>
    </citation>
    <scope>NUCLEOTIDE SEQUENCE</scope>
    <source>
        <strain evidence="13">I ESC-2004</strain>
    </source>
</reference>
<comment type="pathway">
    <text evidence="3">Protein modification; protein ubiquitination.</text>
</comment>
<dbReference type="PIRSF" id="PIRSF037037">
    <property type="entry name" value="Kelch-like_protein_gigaxonin"/>
    <property type="match status" value="1"/>
</dbReference>
<evidence type="ECO:0000256" key="4">
    <source>
        <dbReference type="ARBA" id="ARBA00005288"/>
    </source>
</evidence>
<keyword evidence="7" id="KW-0677">Repeat</keyword>
<evidence type="ECO:0000313" key="13">
    <source>
        <dbReference type="Proteomes" id="UP000014760"/>
    </source>
</evidence>
<dbReference type="InterPro" id="IPR017096">
    <property type="entry name" value="BTB-kelch_protein"/>
</dbReference>
<evidence type="ECO:0000259" key="10">
    <source>
        <dbReference type="PROSITE" id="PS50097"/>
    </source>
</evidence>
<keyword evidence="5" id="KW-0880">Kelch repeat</keyword>
<organism evidence="11">
    <name type="scientific">Capitella teleta</name>
    <name type="common">Polychaete worm</name>
    <dbReference type="NCBI Taxonomy" id="283909"/>
    <lineage>
        <taxon>Eukaryota</taxon>
        <taxon>Metazoa</taxon>
        <taxon>Spiralia</taxon>
        <taxon>Lophotrochozoa</taxon>
        <taxon>Annelida</taxon>
        <taxon>Polychaeta</taxon>
        <taxon>Sedentaria</taxon>
        <taxon>Scolecida</taxon>
        <taxon>Capitellidae</taxon>
        <taxon>Capitella</taxon>
    </lineage>
</organism>
<accession>R7UK22</accession>
<reference evidence="12" key="3">
    <citation type="submission" date="2015-06" db="UniProtKB">
        <authorList>
            <consortium name="EnsemblMetazoa"/>
        </authorList>
    </citation>
    <scope>IDENTIFICATION</scope>
</reference>
<keyword evidence="8" id="KW-0833">Ubl conjugation pathway</keyword>
<dbReference type="CDD" id="cd18458">
    <property type="entry name" value="BACK_KLHL19_KEAP1"/>
    <property type="match status" value="1"/>
</dbReference>
<dbReference type="FunFam" id="3.30.710.10:FF:000001">
    <property type="entry name" value="Kelch-like family member 20"/>
    <property type="match status" value="1"/>
</dbReference>
<dbReference type="Gene3D" id="1.25.40.420">
    <property type="match status" value="1"/>
</dbReference>
<evidence type="ECO:0000256" key="8">
    <source>
        <dbReference type="ARBA" id="ARBA00022786"/>
    </source>
</evidence>
<protein>
    <recommendedName>
        <fullName evidence="10">BTB domain-containing protein</fullName>
    </recommendedName>
</protein>
<dbReference type="PANTHER" id="PTHR24412:SF401">
    <property type="entry name" value="FI11917P"/>
    <property type="match status" value="1"/>
</dbReference>
<evidence type="ECO:0000256" key="1">
    <source>
        <dbReference type="ARBA" id="ARBA00004123"/>
    </source>
</evidence>
<evidence type="ECO:0000313" key="11">
    <source>
        <dbReference type="EMBL" id="ELU06443.1"/>
    </source>
</evidence>
<dbReference type="Pfam" id="PF07707">
    <property type="entry name" value="BACK"/>
    <property type="match status" value="1"/>
</dbReference>
<dbReference type="EnsemblMetazoa" id="CapteT164360">
    <property type="protein sequence ID" value="CapteP164360"/>
    <property type="gene ID" value="CapteG164360"/>
</dbReference>
<keyword evidence="9" id="KW-0539">Nucleus</keyword>
<dbReference type="GO" id="GO:0016567">
    <property type="term" value="P:protein ubiquitination"/>
    <property type="evidence" value="ECO:0007669"/>
    <property type="project" value="UniProtKB-UniPathway"/>
</dbReference>
<name>R7UK22_CAPTE</name>
<dbReference type="Gene3D" id="2.120.10.80">
    <property type="entry name" value="Kelch-type beta propeller"/>
    <property type="match status" value="1"/>
</dbReference>
<dbReference type="InterPro" id="IPR000210">
    <property type="entry name" value="BTB/POZ_dom"/>
</dbReference>
<dbReference type="HOGENOM" id="CLU_004253_14_2_1"/>
<dbReference type="InterPro" id="IPR047098">
    <property type="entry name" value="KEAP1_BACK"/>
</dbReference>
<sequence>MACSRSSPPSCFRPKPLTPDRPLDGSMHFSIMKHPKESFEVMNTLRVQGKLCDITLRAGSSSFCAHRIVLASTSPYFKAMFCTSGMRECGMADIPLQGIRPEVLSAIIEYAYTSEIQVNEVNVCSLLPAATMFQILHIIEACCTFLEHQLDPSNCIGIADFSQAHGCTDLYNKAKLYIYENFADVSQSEEFMMLSPSQLVQVLKRDELNVRCESEVYNAVVRWVGFEQDKRCQKMESLLNAVRCHFLTPCFLQQQLKKCPILGKNMKCKDYLKSICDDIMRHKRCQEKRRTPNAPHVVYTIGGYLRHSLGNVECYNPSTAQWLKLANLPVPRSGVAVCVAHGLIYALGGRNNSPEGNVDIAAVDCFDPFTNAWHKCHDMTVARNRVGCGVIDGQVYAVGGSSGGMHHQSVEKFDPSQDTWTEVAPMETKRIGVGVTVVNRLMYAIGGYDGTDRLSSVECFHPENNEWRFLAPMNCTRSGAGVCGFEQHIYAIGGYDSTNQLSSVERYDIETNQWEVIRSMNRPRSALSVVLLNNKIFALGGYDGSDFLSSVECYDIENDDWKEVTTMSCGRSGHGAASAIEPCLKG</sequence>
<dbReference type="FunFam" id="1.25.40.420:FF:000001">
    <property type="entry name" value="Kelch-like family member 12"/>
    <property type="match status" value="1"/>
</dbReference>
<evidence type="ECO:0000256" key="9">
    <source>
        <dbReference type="ARBA" id="ARBA00023242"/>
    </source>
</evidence>
<dbReference type="InterPro" id="IPR011705">
    <property type="entry name" value="BACK"/>
</dbReference>
<evidence type="ECO:0000256" key="2">
    <source>
        <dbReference type="ARBA" id="ARBA00004496"/>
    </source>
</evidence>
<evidence type="ECO:0000256" key="3">
    <source>
        <dbReference type="ARBA" id="ARBA00004906"/>
    </source>
</evidence>
<keyword evidence="6" id="KW-0963">Cytoplasm</keyword>
<dbReference type="SUPFAM" id="SSF117281">
    <property type="entry name" value="Kelch motif"/>
    <property type="match status" value="1"/>
</dbReference>
<dbReference type="AlphaFoldDB" id="R7UK22"/>
<feature type="domain" description="BTB" evidence="10">
    <location>
        <begin position="52"/>
        <end position="120"/>
    </location>
</feature>
<dbReference type="PANTHER" id="PTHR24412">
    <property type="entry name" value="KELCH PROTEIN"/>
    <property type="match status" value="1"/>
</dbReference>
<dbReference type="SMART" id="SM00875">
    <property type="entry name" value="BACK"/>
    <property type="match status" value="1"/>
</dbReference>
<dbReference type="Gene3D" id="3.30.710.10">
    <property type="entry name" value="Potassium Channel Kv1.1, Chain A"/>
    <property type="match status" value="1"/>
</dbReference>
<dbReference type="Pfam" id="PF24681">
    <property type="entry name" value="Kelch_KLHDC2_KLHL20_DRC7"/>
    <property type="match status" value="1"/>
</dbReference>
<dbReference type="EMBL" id="AMQN01007411">
    <property type="status" value="NOT_ANNOTATED_CDS"/>
    <property type="molecule type" value="Genomic_DNA"/>
</dbReference>
<dbReference type="GO" id="GO:0005737">
    <property type="term" value="C:cytoplasm"/>
    <property type="evidence" value="ECO:0007669"/>
    <property type="project" value="UniProtKB-SubCell"/>
</dbReference>
<dbReference type="Proteomes" id="UP000014760">
    <property type="component" value="Unassembled WGS sequence"/>
</dbReference>
<dbReference type="FunFam" id="2.120.10.80:FF:000024">
    <property type="entry name" value="Kelch-like ECH-associated protein 1"/>
    <property type="match status" value="1"/>
</dbReference>
<dbReference type="InterPro" id="IPR015915">
    <property type="entry name" value="Kelch-typ_b-propeller"/>
</dbReference>
<dbReference type="Pfam" id="PF01344">
    <property type="entry name" value="Kelch_1"/>
    <property type="match status" value="3"/>
</dbReference>
<dbReference type="OMA" id="TECLTEY"/>
<dbReference type="Pfam" id="PF00651">
    <property type="entry name" value="BTB"/>
    <property type="match status" value="1"/>
</dbReference>